<gene>
    <name evidence="1" type="ORF">LIER_14625</name>
</gene>
<sequence length="243" mass="27148">MENMRQGRCIYTPPLLDRTNYADWRTRMIVFLRSIDKGVWKVVLTRWTVPTMMATDGADQKMFKLINMSTTAKEAWEILETTHQGDQKVKDDQDPHLGCDDVEPNDISNIGKTKKVAADIYETLVEESVTLCVGNTEKTTIDVPSANDTCVLKNNPATREACTLETTNVSRNVVPTVVQHVADKVHKKNNPTEEIIHTTIMAEEDVTPSTGDIVVDTAKVPSFENLVESVVPSVEDTTKKVSR</sequence>
<keyword evidence="2" id="KW-1185">Reference proteome</keyword>
<evidence type="ECO:0008006" key="3">
    <source>
        <dbReference type="Google" id="ProtNLM"/>
    </source>
</evidence>
<name>A0AAV3Q2D4_LITER</name>
<protein>
    <recommendedName>
        <fullName evidence="3">DUF4219 domain-containing protein</fullName>
    </recommendedName>
</protein>
<reference evidence="1 2" key="1">
    <citation type="submission" date="2024-01" db="EMBL/GenBank/DDBJ databases">
        <title>The complete chloroplast genome sequence of Lithospermum erythrorhizon: insights into the phylogenetic relationship among Boraginaceae species and the maternal lineages of purple gromwells.</title>
        <authorList>
            <person name="Okada T."/>
            <person name="Watanabe K."/>
        </authorList>
    </citation>
    <scope>NUCLEOTIDE SEQUENCE [LARGE SCALE GENOMIC DNA]</scope>
</reference>
<dbReference type="Proteomes" id="UP001454036">
    <property type="component" value="Unassembled WGS sequence"/>
</dbReference>
<dbReference type="EMBL" id="BAABME010003082">
    <property type="protein sequence ID" value="GAA0157337.1"/>
    <property type="molecule type" value="Genomic_DNA"/>
</dbReference>
<dbReference type="AlphaFoldDB" id="A0AAV3Q2D4"/>
<evidence type="ECO:0000313" key="2">
    <source>
        <dbReference type="Proteomes" id="UP001454036"/>
    </source>
</evidence>
<accession>A0AAV3Q2D4</accession>
<organism evidence="1 2">
    <name type="scientific">Lithospermum erythrorhizon</name>
    <name type="common">Purple gromwell</name>
    <name type="synonym">Lithospermum officinale var. erythrorhizon</name>
    <dbReference type="NCBI Taxonomy" id="34254"/>
    <lineage>
        <taxon>Eukaryota</taxon>
        <taxon>Viridiplantae</taxon>
        <taxon>Streptophyta</taxon>
        <taxon>Embryophyta</taxon>
        <taxon>Tracheophyta</taxon>
        <taxon>Spermatophyta</taxon>
        <taxon>Magnoliopsida</taxon>
        <taxon>eudicotyledons</taxon>
        <taxon>Gunneridae</taxon>
        <taxon>Pentapetalae</taxon>
        <taxon>asterids</taxon>
        <taxon>lamiids</taxon>
        <taxon>Boraginales</taxon>
        <taxon>Boraginaceae</taxon>
        <taxon>Boraginoideae</taxon>
        <taxon>Lithospermeae</taxon>
        <taxon>Lithospermum</taxon>
    </lineage>
</organism>
<comment type="caution">
    <text evidence="1">The sequence shown here is derived from an EMBL/GenBank/DDBJ whole genome shotgun (WGS) entry which is preliminary data.</text>
</comment>
<proteinExistence type="predicted"/>
<evidence type="ECO:0000313" key="1">
    <source>
        <dbReference type="EMBL" id="GAA0157337.1"/>
    </source>
</evidence>